<comment type="caution">
    <text evidence="1">The sequence shown here is derived from an EMBL/GenBank/DDBJ whole genome shotgun (WGS) entry which is preliminary data.</text>
</comment>
<proteinExistence type="predicted"/>
<reference evidence="1 2" key="1">
    <citation type="journal article" date="2017" name="Curr. Biol.">
        <title>The Evolution of Venom by Co-option of Single-Copy Genes.</title>
        <authorList>
            <person name="Martinson E.O."/>
            <person name="Mrinalini"/>
            <person name="Kelkar Y.D."/>
            <person name="Chang C.H."/>
            <person name="Werren J.H."/>
        </authorList>
    </citation>
    <scope>NUCLEOTIDE SEQUENCE [LARGE SCALE GENOMIC DNA]</scope>
    <source>
        <strain evidence="1 2">Alberta</strain>
        <tissue evidence="1">Whole body</tissue>
    </source>
</reference>
<name>A0A232F9P3_9HYME</name>
<accession>A0A232F9P3</accession>
<sequence>KKTAQITRNCNNYKYNISDNESNAATQGVCLVFILFYDNYIGHHKINFSETYIKNDETATRTTIFLVLGNTICVCRKSKF</sequence>
<protein>
    <submittedName>
        <fullName evidence="1">Uncharacterized protein</fullName>
    </submittedName>
</protein>
<organism evidence="1 2">
    <name type="scientific">Trichomalopsis sarcophagae</name>
    <dbReference type="NCBI Taxonomy" id="543379"/>
    <lineage>
        <taxon>Eukaryota</taxon>
        <taxon>Metazoa</taxon>
        <taxon>Ecdysozoa</taxon>
        <taxon>Arthropoda</taxon>
        <taxon>Hexapoda</taxon>
        <taxon>Insecta</taxon>
        <taxon>Pterygota</taxon>
        <taxon>Neoptera</taxon>
        <taxon>Endopterygota</taxon>
        <taxon>Hymenoptera</taxon>
        <taxon>Apocrita</taxon>
        <taxon>Proctotrupomorpha</taxon>
        <taxon>Chalcidoidea</taxon>
        <taxon>Pteromalidae</taxon>
        <taxon>Pteromalinae</taxon>
        <taxon>Trichomalopsis</taxon>
    </lineage>
</organism>
<dbReference type="AlphaFoldDB" id="A0A232F9P3"/>
<dbReference type="EMBL" id="NNAY01000649">
    <property type="protein sequence ID" value="OXU27190.1"/>
    <property type="molecule type" value="Genomic_DNA"/>
</dbReference>
<evidence type="ECO:0000313" key="1">
    <source>
        <dbReference type="EMBL" id="OXU27190.1"/>
    </source>
</evidence>
<dbReference type="Proteomes" id="UP000215335">
    <property type="component" value="Unassembled WGS sequence"/>
</dbReference>
<keyword evidence="2" id="KW-1185">Reference proteome</keyword>
<gene>
    <name evidence="1" type="ORF">TSAR_009385</name>
</gene>
<feature type="non-terminal residue" evidence="1">
    <location>
        <position position="1"/>
    </location>
</feature>
<evidence type="ECO:0000313" key="2">
    <source>
        <dbReference type="Proteomes" id="UP000215335"/>
    </source>
</evidence>